<dbReference type="PANTHER" id="PTHR30032">
    <property type="entry name" value="N-ACETYLMURAMOYL-L-ALANINE AMIDASE-RELATED"/>
    <property type="match status" value="1"/>
</dbReference>
<feature type="signal peptide" evidence="1">
    <location>
        <begin position="1"/>
        <end position="26"/>
    </location>
</feature>
<dbReference type="SUPFAM" id="SSF55166">
    <property type="entry name" value="Hedgehog/DD-peptidase"/>
    <property type="match status" value="1"/>
</dbReference>
<feature type="chain" id="PRO_5046555471" evidence="1">
    <location>
        <begin position="27"/>
        <end position="504"/>
    </location>
</feature>
<dbReference type="InterPro" id="IPR058193">
    <property type="entry name" value="VanY/YodJ_core_dom"/>
</dbReference>
<dbReference type="InterPro" id="IPR007253">
    <property type="entry name" value="Cell_wall-bd_2"/>
</dbReference>
<evidence type="ECO:0000259" key="2">
    <source>
        <dbReference type="Pfam" id="PF02557"/>
    </source>
</evidence>
<dbReference type="PANTHER" id="PTHR30032:SF8">
    <property type="entry name" value="GERMINATION-SPECIFIC N-ACETYLMURAMOYL-L-ALANINE AMIDASE"/>
    <property type="match status" value="1"/>
</dbReference>
<reference evidence="3 4" key="1">
    <citation type="submission" date="2024-09" db="EMBL/GenBank/DDBJ databases">
        <authorList>
            <person name="Sun Q."/>
            <person name="Mori K."/>
        </authorList>
    </citation>
    <scope>NUCLEOTIDE SEQUENCE [LARGE SCALE GENOMIC DNA]</scope>
    <source>
        <strain evidence="3 4">NCAIM B.02529</strain>
    </source>
</reference>
<accession>A0ABV6LQD0</accession>
<organism evidence="3 4">
    <name type="scientific">Pontibacillus salicampi</name>
    <dbReference type="NCBI Taxonomy" id="1449801"/>
    <lineage>
        <taxon>Bacteria</taxon>
        <taxon>Bacillati</taxon>
        <taxon>Bacillota</taxon>
        <taxon>Bacilli</taxon>
        <taxon>Bacillales</taxon>
        <taxon>Bacillaceae</taxon>
        <taxon>Pontibacillus</taxon>
    </lineage>
</organism>
<evidence type="ECO:0000313" key="4">
    <source>
        <dbReference type="Proteomes" id="UP001589836"/>
    </source>
</evidence>
<name>A0ABV6LQD0_9BACI</name>
<dbReference type="Gene3D" id="3.40.50.12090">
    <property type="match status" value="2"/>
</dbReference>
<dbReference type="Pfam" id="PF02557">
    <property type="entry name" value="VanY"/>
    <property type="match status" value="1"/>
</dbReference>
<dbReference type="InterPro" id="IPR003709">
    <property type="entry name" value="VanY-like_core_dom"/>
</dbReference>
<proteinExistence type="predicted"/>
<gene>
    <name evidence="3" type="ORF">ACFFGV_12940</name>
</gene>
<dbReference type="Pfam" id="PF04122">
    <property type="entry name" value="CW_binding_2"/>
    <property type="match status" value="3"/>
</dbReference>
<dbReference type="Proteomes" id="UP001589836">
    <property type="component" value="Unassembled WGS sequence"/>
</dbReference>
<dbReference type="InterPro" id="IPR009045">
    <property type="entry name" value="Zn_M74/Hedgehog-like"/>
</dbReference>
<keyword evidence="4" id="KW-1185">Reference proteome</keyword>
<protein>
    <submittedName>
        <fullName evidence="3">Cell wall-binding repeat-containing protein</fullName>
    </submittedName>
</protein>
<dbReference type="InterPro" id="IPR051922">
    <property type="entry name" value="Bact_Sporulation_Assoc"/>
</dbReference>
<dbReference type="EMBL" id="JBHLTP010000011">
    <property type="protein sequence ID" value="MFC0524474.1"/>
    <property type="molecule type" value="Genomic_DNA"/>
</dbReference>
<evidence type="ECO:0000256" key="1">
    <source>
        <dbReference type="SAM" id="SignalP"/>
    </source>
</evidence>
<evidence type="ECO:0000313" key="3">
    <source>
        <dbReference type="EMBL" id="MFC0524474.1"/>
    </source>
</evidence>
<sequence>MLRFVRHGIVLLATILTIGFTSHSSAQAFSIDRIQGDNRYETAVEISRQGFQAGASTVVIARGNEFADALAGAPLAKHLDAPLLLSKTNKLPEAVQDELNRLKPDKVILLGGPNAISEKIRNQLVEEYHVNIRRIAGDNRYTTASRIADAMPSSNKAVVVNGSRFPDAMAAAPFAAKRGYPILLTKKTYNPGITRYAVGKVSETYIIGGEGVVDQSVERDLPNPTRISGDNRYETSAEVLRHLPLGRADEAYVVTGEEFADGIAGAVLAANNNDNVMLVEENYVPNPIKLVIDERGFERFIVLGGYNAVDQYVDTELKLPIQLLLVNKQRGIPASYEPARLVEPDVPFPFSDDREKRYMSDMAAGQLEKMFNAAWNDGVELYAQSGFRSYERQKEIHEAITRNRGSEYADRVSAEPGHSEHQTGLAMDVTSPEVNYRLIQEFASTEEGRWVQNHAADYGFIIRYPKGREKDTGYTYEPWHLRYVGISIAQYMDRTNRILEEYLR</sequence>
<dbReference type="CDD" id="cd14852">
    <property type="entry name" value="LD-carboxypeptidase"/>
    <property type="match status" value="1"/>
</dbReference>
<dbReference type="RefSeq" id="WP_377348487.1">
    <property type="nucleotide sequence ID" value="NZ_JBHLTP010000011.1"/>
</dbReference>
<keyword evidence="1" id="KW-0732">Signal</keyword>
<comment type="caution">
    <text evidence="3">The sequence shown here is derived from an EMBL/GenBank/DDBJ whole genome shotgun (WGS) entry which is preliminary data.</text>
</comment>
<feature type="domain" description="D-alanyl-D-alanine carboxypeptidase-like core" evidence="2">
    <location>
        <begin position="357"/>
        <end position="485"/>
    </location>
</feature>
<dbReference type="Gene3D" id="3.30.1380.10">
    <property type="match status" value="1"/>
</dbReference>